<dbReference type="Proteomes" id="UP000299102">
    <property type="component" value="Unassembled WGS sequence"/>
</dbReference>
<evidence type="ECO:0000313" key="1">
    <source>
        <dbReference type="EMBL" id="GBP56965.1"/>
    </source>
</evidence>
<protein>
    <submittedName>
        <fullName evidence="1">Uncharacterized protein</fullName>
    </submittedName>
</protein>
<proteinExistence type="predicted"/>
<keyword evidence="2" id="KW-1185">Reference proteome</keyword>
<gene>
    <name evidence="1" type="ORF">EVAR_79101_1</name>
</gene>
<comment type="caution">
    <text evidence="1">The sequence shown here is derived from an EMBL/GenBank/DDBJ whole genome shotgun (WGS) entry which is preliminary data.</text>
</comment>
<dbReference type="AlphaFoldDB" id="A0A4C1X3Y9"/>
<organism evidence="1 2">
    <name type="scientific">Eumeta variegata</name>
    <name type="common">Bagworm moth</name>
    <name type="synonym">Eumeta japonica</name>
    <dbReference type="NCBI Taxonomy" id="151549"/>
    <lineage>
        <taxon>Eukaryota</taxon>
        <taxon>Metazoa</taxon>
        <taxon>Ecdysozoa</taxon>
        <taxon>Arthropoda</taxon>
        <taxon>Hexapoda</taxon>
        <taxon>Insecta</taxon>
        <taxon>Pterygota</taxon>
        <taxon>Neoptera</taxon>
        <taxon>Endopterygota</taxon>
        <taxon>Lepidoptera</taxon>
        <taxon>Glossata</taxon>
        <taxon>Ditrysia</taxon>
        <taxon>Tineoidea</taxon>
        <taxon>Psychidae</taxon>
        <taxon>Oiketicinae</taxon>
        <taxon>Eumeta</taxon>
    </lineage>
</organism>
<accession>A0A4C1X3Y9</accession>
<dbReference type="EMBL" id="BGZK01000705">
    <property type="protein sequence ID" value="GBP56965.1"/>
    <property type="molecule type" value="Genomic_DNA"/>
</dbReference>
<sequence length="121" mass="13736">MIPCRMRSAKEGRKTVIPRTYNCKLVPDRYDDVDAEWFYTNSVGNEIETEDRGRDRGPGLRPRTWVETECRIGFRMKSVTEIEIKNSAVTRIESSARTAGGAVPMRSSHGPYRFVSPLAPV</sequence>
<evidence type="ECO:0000313" key="2">
    <source>
        <dbReference type="Proteomes" id="UP000299102"/>
    </source>
</evidence>
<reference evidence="1 2" key="1">
    <citation type="journal article" date="2019" name="Commun. Biol.">
        <title>The bagworm genome reveals a unique fibroin gene that provides high tensile strength.</title>
        <authorList>
            <person name="Kono N."/>
            <person name="Nakamura H."/>
            <person name="Ohtoshi R."/>
            <person name="Tomita M."/>
            <person name="Numata K."/>
            <person name="Arakawa K."/>
        </authorList>
    </citation>
    <scope>NUCLEOTIDE SEQUENCE [LARGE SCALE GENOMIC DNA]</scope>
</reference>
<name>A0A4C1X3Y9_EUMVA</name>